<dbReference type="Pfam" id="PF04616">
    <property type="entry name" value="Glyco_hydro_43"/>
    <property type="match status" value="1"/>
</dbReference>
<name>A0AA35M880_9HYPO</name>
<keyword evidence="3 5" id="KW-0326">Glycosidase</keyword>
<dbReference type="Gene3D" id="2.115.10.20">
    <property type="entry name" value="Glycosyl hydrolase domain, family 43"/>
    <property type="match status" value="1"/>
</dbReference>
<gene>
    <name evidence="7" type="ORF">CCHLO57077_00016624</name>
</gene>
<reference evidence="7" key="1">
    <citation type="submission" date="2023-01" db="EMBL/GenBank/DDBJ databases">
        <authorList>
            <person name="Piombo E."/>
        </authorList>
    </citation>
    <scope>NUCLEOTIDE SEQUENCE</scope>
</reference>
<dbReference type="InterPro" id="IPR023296">
    <property type="entry name" value="Glyco_hydro_beta-prop_sf"/>
</dbReference>
<keyword evidence="2 5" id="KW-0378">Hydrolase</keyword>
<dbReference type="InterPro" id="IPR013320">
    <property type="entry name" value="ConA-like_dom_sf"/>
</dbReference>
<dbReference type="PANTHER" id="PTHR42812">
    <property type="entry name" value="BETA-XYLOSIDASE"/>
    <property type="match status" value="1"/>
</dbReference>
<proteinExistence type="inferred from homology"/>
<sequence>MFYIIVTYVGNTNNFGLLFKTKDPLDEAGWGNPLLLELNGIDPDLFWDDDGRVFVATAGISLQELDIGSGILGEAISIWNGTSGSWPEGPHIYKKDGWYYLLIAEGGTSEGHSISIARAKYIRGPYESNPSNPILTNRDTEEYFQSVGHGDLFQDVTGSWWGLCLAIRSGPSYDYMPMGREAVLFNATWVQGAWPELQPVRGWMATDGLPSSSRPVSQNGPKVDADDQITFKVGVTLPSHFIHHRVPPLNAFTVTDGGLRIEPSRANLTGDNKHTDMALTGQHGLSFIGRRQTHTVFRFSVDLLFNPHSGGQQAGISVFRSQDEHIDLSIVRMSNKTATGSCSALFFGLSSISPSTSMEEQLFPVPQGWENGPIRLHVEASNASNYIFSVSRMGKTQEAITLGNVSSGVVSGRGGVGFFLGSLVGVFATCNGKGTGNKCTPGGEAYVKSWAYEGIAQEVDVDEVIPVNKFARHKL</sequence>
<organism evidence="7 8">
    <name type="scientific">Clonostachys chloroleuca</name>
    <dbReference type="NCBI Taxonomy" id="1926264"/>
    <lineage>
        <taxon>Eukaryota</taxon>
        <taxon>Fungi</taxon>
        <taxon>Dikarya</taxon>
        <taxon>Ascomycota</taxon>
        <taxon>Pezizomycotina</taxon>
        <taxon>Sordariomycetes</taxon>
        <taxon>Hypocreomycetidae</taxon>
        <taxon>Hypocreales</taxon>
        <taxon>Bionectriaceae</taxon>
        <taxon>Clonostachys</taxon>
    </lineage>
</organism>
<dbReference type="Gene3D" id="2.60.120.200">
    <property type="match status" value="1"/>
</dbReference>
<dbReference type="PANTHER" id="PTHR42812:SF17">
    <property type="entry name" value="BETA-XYLOSIDASE C-TERMINAL CONCANAVALIN A-LIKE DOMAIN-CONTAINING PROTEIN-RELATED"/>
    <property type="match status" value="1"/>
</dbReference>
<dbReference type="GO" id="GO:0005975">
    <property type="term" value="P:carbohydrate metabolic process"/>
    <property type="evidence" value="ECO:0007669"/>
    <property type="project" value="InterPro"/>
</dbReference>
<evidence type="ECO:0000256" key="1">
    <source>
        <dbReference type="ARBA" id="ARBA00009865"/>
    </source>
</evidence>
<dbReference type="InterPro" id="IPR006710">
    <property type="entry name" value="Glyco_hydro_43"/>
</dbReference>
<dbReference type="SUPFAM" id="SSF75005">
    <property type="entry name" value="Arabinanase/levansucrase/invertase"/>
    <property type="match status" value="1"/>
</dbReference>
<accession>A0AA35M880</accession>
<feature type="domain" description="Beta-xylosidase C-terminal Concanavalin A-like" evidence="6">
    <location>
        <begin position="236"/>
        <end position="438"/>
    </location>
</feature>
<dbReference type="InterPro" id="IPR051795">
    <property type="entry name" value="Glycosyl_Hydrlase_43"/>
</dbReference>
<comment type="caution">
    <text evidence="7">The sequence shown here is derived from an EMBL/GenBank/DDBJ whole genome shotgun (WGS) entry which is preliminary data.</text>
</comment>
<dbReference type="Pfam" id="PF17851">
    <property type="entry name" value="GH43_C2"/>
    <property type="match status" value="1"/>
</dbReference>
<evidence type="ECO:0000256" key="4">
    <source>
        <dbReference type="PIRSR" id="PIRSR606710-2"/>
    </source>
</evidence>
<dbReference type="InterPro" id="IPR041542">
    <property type="entry name" value="GH43_C2"/>
</dbReference>
<evidence type="ECO:0000313" key="7">
    <source>
        <dbReference type="EMBL" id="CAI6092335.1"/>
    </source>
</evidence>
<evidence type="ECO:0000256" key="3">
    <source>
        <dbReference type="ARBA" id="ARBA00023295"/>
    </source>
</evidence>
<dbReference type="Proteomes" id="UP001160390">
    <property type="component" value="Unassembled WGS sequence"/>
</dbReference>
<dbReference type="GO" id="GO:0004553">
    <property type="term" value="F:hydrolase activity, hydrolyzing O-glycosyl compounds"/>
    <property type="evidence" value="ECO:0007669"/>
    <property type="project" value="InterPro"/>
</dbReference>
<dbReference type="AlphaFoldDB" id="A0AA35M880"/>
<feature type="site" description="Important for catalytic activity, responsible for pKa modulation of the active site Glu and correct orientation of both the proton donor and substrate" evidence="4">
    <location>
        <position position="42"/>
    </location>
</feature>
<evidence type="ECO:0000256" key="5">
    <source>
        <dbReference type="RuleBase" id="RU361187"/>
    </source>
</evidence>
<dbReference type="SUPFAM" id="SSF49899">
    <property type="entry name" value="Concanavalin A-like lectins/glucanases"/>
    <property type="match status" value="1"/>
</dbReference>
<protein>
    <recommendedName>
        <fullName evidence="6">Beta-xylosidase C-terminal Concanavalin A-like domain-containing protein</fullName>
    </recommendedName>
</protein>
<dbReference type="EMBL" id="CABFNP030001199">
    <property type="protein sequence ID" value="CAI6092335.1"/>
    <property type="molecule type" value="Genomic_DNA"/>
</dbReference>
<keyword evidence="8" id="KW-1185">Reference proteome</keyword>
<comment type="similarity">
    <text evidence="1 5">Belongs to the glycosyl hydrolase 43 family.</text>
</comment>
<evidence type="ECO:0000256" key="2">
    <source>
        <dbReference type="ARBA" id="ARBA00022801"/>
    </source>
</evidence>
<evidence type="ECO:0000259" key="6">
    <source>
        <dbReference type="Pfam" id="PF17851"/>
    </source>
</evidence>
<evidence type="ECO:0000313" key="8">
    <source>
        <dbReference type="Proteomes" id="UP001160390"/>
    </source>
</evidence>